<name>I3E2Y3_BACMM</name>
<evidence type="ECO:0000313" key="2">
    <source>
        <dbReference type="EMBL" id="AIE59051.1"/>
    </source>
</evidence>
<organism evidence="2 3">
    <name type="scientific">Bacillus methanolicus (strain MGA3 / ATCC 53907)</name>
    <dbReference type="NCBI Taxonomy" id="796606"/>
    <lineage>
        <taxon>Bacteria</taxon>
        <taxon>Bacillati</taxon>
        <taxon>Bacillota</taxon>
        <taxon>Bacilli</taxon>
        <taxon>Bacillales</taxon>
        <taxon>Bacillaceae</taxon>
        <taxon>Bacillus</taxon>
    </lineage>
</organism>
<feature type="transmembrane region" description="Helical" evidence="1">
    <location>
        <begin position="181"/>
        <end position="199"/>
    </location>
</feature>
<dbReference type="eggNOG" id="COG4200">
    <property type="taxonomic scope" value="Bacteria"/>
</dbReference>
<dbReference type="KEGG" id="bmet:BMMGA3_02945"/>
<dbReference type="PANTHER" id="PTHR37305:SF1">
    <property type="entry name" value="MEMBRANE PROTEIN"/>
    <property type="match status" value="1"/>
</dbReference>
<sequence length="250" mass="28400">MRFLNLVTTDFLKQKRGLIWLFLSVIPLGTTSAMFLDMYIRYDDYLYFRAQEKGISSWEMLLLENHLVLNWGLFLPVFVAVISAIIHYTETKQGAWKSLLSLPVSRTSAFLSKFLVIVFFGCLLIILNSLGLFLVGKIIDFPEPFAADLYMKYVFYQFAGILGAAAIHNWLSLLLKNQIHAILIGFLGMIISTILLYQAPKLKGFSPYLYPYFAYSLEGNEQAAAIVGGVLSCAVFLSIGIFEFRRRDIL</sequence>
<accession>I3E2Y3</accession>
<dbReference type="AlphaFoldDB" id="I3E2Y3"/>
<reference evidence="2 3" key="1">
    <citation type="journal article" date="2015" name="BMC Genomics">
        <title>Transcriptome analysis of thermophilic methylotrophic Bacillus methanolicus MGA3 using RNA-sequencing provides detailed insights into its previously uncharted transcriptional landscape.</title>
        <authorList>
            <person name="Irla M."/>
            <person name="Neshat A."/>
            <person name="Brautaset T."/>
            <person name="Ruckert C."/>
            <person name="Kalinowski J."/>
            <person name="Wendisch V.F."/>
        </authorList>
    </citation>
    <scope>NUCLEOTIDE SEQUENCE [LARGE SCALE GENOMIC DNA]</scope>
    <source>
        <strain evidence="3">MGA3 / ATCC 53907</strain>
    </source>
</reference>
<feature type="transmembrane region" description="Helical" evidence="1">
    <location>
        <begin position="154"/>
        <end position="174"/>
    </location>
</feature>
<dbReference type="PANTHER" id="PTHR37305">
    <property type="entry name" value="INTEGRAL MEMBRANE PROTEIN-RELATED"/>
    <property type="match status" value="1"/>
</dbReference>
<dbReference type="CDD" id="cd21809">
    <property type="entry name" value="ABC-2_lan_permease-like"/>
    <property type="match status" value="1"/>
</dbReference>
<feature type="transmembrane region" description="Helical" evidence="1">
    <location>
        <begin position="20"/>
        <end position="40"/>
    </location>
</feature>
<evidence type="ECO:0008006" key="4">
    <source>
        <dbReference type="Google" id="ProtNLM"/>
    </source>
</evidence>
<gene>
    <name evidence="2" type="ORF">BMMGA3_02945</name>
</gene>
<dbReference type="Proteomes" id="UP000027602">
    <property type="component" value="Chromosome"/>
</dbReference>
<protein>
    <recommendedName>
        <fullName evidence="4">ABC transporter permease</fullName>
    </recommendedName>
</protein>
<keyword evidence="3" id="KW-1185">Reference proteome</keyword>
<proteinExistence type="predicted"/>
<dbReference type="HOGENOM" id="CLU_086622_5_1_9"/>
<dbReference type="Pfam" id="PF12730">
    <property type="entry name" value="ABC2_membrane_4"/>
    <property type="match status" value="1"/>
</dbReference>
<evidence type="ECO:0000256" key="1">
    <source>
        <dbReference type="SAM" id="Phobius"/>
    </source>
</evidence>
<feature type="transmembrane region" description="Helical" evidence="1">
    <location>
        <begin position="68"/>
        <end position="89"/>
    </location>
</feature>
<feature type="transmembrane region" description="Helical" evidence="1">
    <location>
        <begin position="223"/>
        <end position="244"/>
    </location>
</feature>
<keyword evidence="1" id="KW-0812">Transmembrane</keyword>
<dbReference type="STRING" id="796606.BMMGA3_02945"/>
<keyword evidence="1" id="KW-1133">Transmembrane helix</keyword>
<dbReference type="OrthoDB" id="3190532at2"/>
<keyword evidence="1" id="KW-0472">Membrane</keyword>
<feature type="transmembrane region" description="Helical" evidence="1">
    <location>
        <begin position="110"/>
        <end position="134"/>
    </location>
</feature>
<evidence type="ECO:0000313" key="3">
    <source>
        <dbReference type="Proteomes" id="UP000027602"/>
    </source>
</evidence>
<dbReference type="RefSeq" id="WP_003347960.1">
    <property type="nucleotide sequence ID" value="NZ_ADWW01000003.1"/>
</dbReference>
<dbReference type="EMBL" id="CP007739">
    <property type="protein sequence ID" value="AIE59051.1"/>
    <property type="molecule type" value="Genomic_DNA"/>
</dbReference>